<dbReference type="OrthoDB" id="6336782at2759"/>
<dbReference type="PROSITE" id="PS51233">
    <property type="entry name" value="VWFD"/>
    <property type="match status" value="1"/>
</dbReference>
<dbReference type="EMBL" id="VSRR010057234">
    <property type="protein sequence ID" value="MPC81525.1"/>
    <property type="molecule type" value="Genomic_DNA"/>
</dbReference>
<evidence type="ECO:0000313" key="3">
    <source>
        <dbReference type="Proteomes" id="UP000324222"/>
    </source>
</evidence>
<sequence>MSWYSGTMRILGSEGPPSARARILSTYPQLLSPQGGYCWIHDYPHFSTFDGYHYNWYGLCNYTLAQTNDSTDPSDPHTAVYITFRKCFRRRRAVGMPTCLSTVTFRENPYTIIQIDPLNATWVGVSGKKDSVGGGGRKGG</sequence>
<reference evidence="2 3" key="1">
    <citation type="submission" date="2019-05" db="EMBL/GenBank/DDBJ databases">
        <title>Another draft genome of Portunus trituberculatus and its Hox gene families provides insights of decapod evolution.</title>
        <authorList>
            <person name="Jeong J.-H."/>
            <person name="Song I."/>
            <person name="Kim S."/>
            <person name="Choi T."/>
            <person name="Kim D."/>
            <person name="Ryu S."/>
            <person name="Kim W."/>
        </authorList>
    </citation>
    <scope>NUCLEOTIDE SEQUENCE [LARGE SCALE GENOMIC DNA]</scope>
    <source>
        <tissue evidence="2">Muscle</tissue>
    </source>
</reference>
<evidence type="ECO:0000313" key="2">
    <source>
        <dbReference type="EMBL" id="MPC81525.1"/>
    </source>
</evidence>
<organism evidence="2 3">
    <name type="scientific">Portunus trituberculatus</name>
    <name type="common">Swimming crab</name>
    <name type="synonym">Neptunus trituberculatus</name>
    <dbReference type="NCBI Taxonomy" id="210409"/>
    <lineage>
        <taxon>Eukaryota</taxon>
        <taxon>Metazoa</taxon>
        <taxon>Ecdysozoa</taxon>
        <taxon>Arthropoda</taxon>
        <taxon>Crustacea</taxon>
        <taxon>Multicrustacea</taxon>
        <taxon>Malacostraca</taxon>
        <taxon>Eumalacostraca</taxon>
        <taxon>Eucarida</taxon>
        <taxon>Decapoda</taxon>
        <taxon>Pleocyemata</taxon>
        <taxon>Brachyura</taxon>
        <taxon>Eubrachyura</taxon>
        <taxon>Portunoidea</taxon>
        <taxon>Portunidae</taxon>
        <taxon>Portuninae</taxon>
        <taxon>Portunus</taxon>
    </lineage>
</organism>
<name>A0A5B7IH27_PORTR</name>
<dbReference type="Pfam" id="PF00094">
    <property type="entry name" value="VWD"/>
    <property type="match status" value="1"/>
</dbReference>
<comment type="caution">
    <text evidence="2">The sequence shown here is derived from an EMBL/GenBank/DDBJ whole genome shotgun (WGS) entry which is preliminary data.</text>
</comment>
<proteinExistence type="predicted"/>
<accession>A0A5B7IH27</accession>
<evidence type="ECO:0000259" key="1">
    <source>
        <dbReference type="PROSITE" id="PS51233"/>
    </source>
</evidence>
<gene>
    <name evidence="2" type="ORF">E2C01_076146</name>
</gene>
<protein>
    <recommendedName>
        <fullName evidence="1">VWFD domain-containing protein</fullName>
    </recommendedName>
</protein>
<feature type="domain" description="VWFD" evidence="1">
    <location>
        <begin position="36"/>
        <end position="140"/>
    </location>
</feature>
<dbReference type="InterPro" id="IPR001846">
    <property type="entry name" value="VWF_type-D"/>
</dbReference>
<dbReference type="AlphaFoldDB" id="A0A5B7IH27"/>
<keyword evidence="3" id="KW-1185">Reference proteome</keyword>
<dbReference type="Proteomes" id="UP000324222">
    <property type="component" value="Unassembled WGS sequence"/>
</dbReference>